<gene>
    <name evidence="2" type="ORF">DB88DRAFT_501409</name>
</gene>
<organism evidence="2 3">
    <name type="scientific">Papiliotrema laurentii</name>
    <name type="common">Cryptococcus laurentii</name>
    <dbReference type="NCBI Taxonomy" id="5418"/>
    <lineage>
        <taxon>Eukaryota</taxon>
        <taxon>Fungi</taxon>
        <taxon>Dikarya</taxon>
        <taxon>Basidiomycota</taxon>
        <taxon>Agaricomycotina</taxon>
        <taxon>Tremellomycetes</taxon>
        <taxon>Tremellales</taxon>
        <taxon>Rhynchogastremaceae</taxon>
        <taxon>Papiliotrema</taxon>
    </lineage>
</organism>
<protein>
    <submittedName>
        <fullName evidence="2">Uncharacterized protein</fullName>
    </submittedName>
</protein>
<dbReference type="AlphaFoldDB" id="A0AAD9FN38"/>
<keyword evidence="3" id="KW-1185">Reference proteome</keyword>
<feature type="compositionally biased region" description="Polar residues" evidence="1">
    <location>
        <begin position="235"/>
        <end position="244"/>
    </location>
</feature>
<reference evidence="2" key="1">
    <citation type="submission" date="2023-02" db="EMBL/GenBank/DDBJ databases">
        <title>Identification and recombinant expression of a fungal hydrolase from Papiliotrema laurentii that hydrolyzes apple cutin and clears colloidal polyester polyurethane.</title>
        <authorList>
            <consortium name="DOE Joint Genome Institute"/>
            <person name="Roman V.A."/>
            <person name="Bojanowski C."/>
            <person name="Crable B.R."/>
            <person name="Wagner D.N."/>
            <person name="Hung C.S."/>
            <person name="Nadeau L.J."/>
            <person name="Schratz L."/>
            <person name="Haridas S."/>
            <person name="Pangilinan J."/>
            <person name="Lipzen A."/>
            <person name="Na H."/>
            <person name="Yan M."/>
            <person name="Ng V."/>
            <person name="Grigoriev I.V."/>
            <person name="Spatafora J.W."/>
            <person name="Barlow D."/>
            <person name="Biffinger J."/>
            <person name="Kelley-Loughnane N."/>
            <person name="Varaljay V.A."/>
            <person name="Crookes-Goodson W.J."/>
        </authorList>
    </citation>
    <scope>NUCLEOTIDE SEQUENCE</scope>
    <source>
        <strain evidence="2">5307AH</strain>
    </source>
</reference>
<comment type="caution">
    <text evidence="2">The sequence shown here is derived from an EMBL/GenBank/DDBJ whole genome shotgun (WGS) entry which is preliminary data.</text>
</comment>
<evidence type="ECO:0000256" key="1">
    <source>
        <dbReference type="SAM" id="MobiDB-lite"/>
    </source>
</evidence>
<evidence type="ECO:0000313" key="3">
    <source>
        <dbReference type="Proteomes" id="UP001182556"/>
    </source>
</evidence>
<proteinExistence type="predicted"/>
<feature type="region of interest" description="Disordered" evidence="1">
    <location>
        <begin position="20"/>
        <end position="43"/>
    </location>
</feature>
<feature type="region of interest" description="Disordered" evidence="1">
    <location>
        <begin position="208"/>
        <end position="257"/>
    </location>
</feature>
<feature type="compositionally biased region" description="Low complexity" evidence="1">
    <location>
        <begin position="208"/>
        <end position="233"/>
    </location>
</feature>
<accession>A0AAD9FN38</accession>
<name>A0AAD9FN38_PAPLA</name>
<evidence type="ECO:0000313" key="2">
    <source>
        <dbReference type="EMBL" id="KAK1920893.1"/>
    </source>
</evidence>
<dbReference type="EMBL" id="JAODAN010000012">
    <property type="protein sequence ID" value="KAK1920893.1"/>
    <property type="molecule type" value="Genomic_DNA"/>
</dbReference>
<sequence>MTSPLPPVVGSSPFPFPLPSFSPFPHNPPTNPNPSPLPFSIPSIPPSTGSNLFNWPSSSPAPLFPGMTTGHPFPTSTTPLAPLLHPHTTGLTPLIPLPLDASAHTASSHPLVASGEKGEYGDLTRGLESVSQGLDRCLSVLQEIRRLEEGLFGPTQFEGTEQGGQDRTEGMEVGLLGGLSKLELLHLEYTQLISSLIALSITTHLSSLPSPLSQALPSPPQSQSQSDPTSEPSNPAESSDNTQAPPQPSGPVTVDDITVWAEQRANLEFNRREAVRVSAKTVLDVLSKR</sequence>
<feature type="compositionally biased region" description="Low complexity" evidence="1">
    <location>
        <begin position="74"/>
        <end position="85"/>
    </location>
</feature>
<feature type="region of interest" description="Disordered" evidence="1">
    <location>
        <begin position="66"/>
        <end position="85"/>
    </location>
</feature>
<dbReference type="Proteomes" id="UP001182556">
    <property type="component" value="Unassembled WGS sequence"/>
</dbReference>